<reference evidence="11 12" key="1">
    <citation type="journal article" date="2019" name="Int. J. Syst. Evol. Microbiol.">
        <title>The Global Catalogue of Microorganisms (GCM) 10K type strain sequencing project: providing services to taxonomists for standard genome sequencing and annotation.</title>
        <authorList>
            <consortium name="The Broad Institute Genomics Platform"/>
            <consortium name="The Broad Institute Genome Sequencing Center for Infectious Disease"/>
            <person name="Wu L."/>
            <person name="Ma J."/>
        </authorList>
    </citation>
    <scope>NUCLEOTIDE SEQUENCE [LARGE SCALE GENOMIC DNA]</scope>
    <source>
        <strain evidence="11 12">JCM 13850</strain>
    </source>
</reference>
<dbReference type="SUPFAM" id="SSF47336">
    <property type="entry name" value="ACP-like"/>
    <property type="match status" value="2"/>
</dbReference>
<keyword evidence="12" id="KW-1185">Reference proteome</keyword>
<dbReference type="EMBL" id="BAAAMR010000015">
    <property type="protein sequence ID" value="GAA2130984.1"/>
    <property type="molecule type" value="Genomic_DNA"/>
</dbReference>
<evidence type="ECO:0000259" key="10">
    <source>
        <dbReference type="PROSITE" id="PS52019"/>
    </source>
</evidence>
<dbReference type="InterPro" id="IPR018201">
    <property type="entry name" value="Ketoacyl_synth_AS"/>
</dbReference>
<dbReference type="Pfam" id="PF00109">
    <property type="entry name" value="ketoacyl-synt"/>
    <property type="match status" value="2"/>
</dbReference>
<dbReference type="Gene3D" id="3.40.50.720">
    <property type="entry name" value="NAD(P)-binding Rossmann-like Domain"/>
    <property type="match status" value="2"/>
</dbReference>
<dbReference type="SMART" id="SM00827">
    <property type="entry name" value="PKS_AT"/>
    <property type="match status" value="2"/>
</dbReference>
<feature type="region of interest" description="Disordered" evidence="7">
    <location>
        <begin position="2214"/>
        <end position="2238"/>
    </location>
</feature>
<dbReference type="Pfam" id="PF08659">
    <property type="entry name" value="KR"/>
    <property type="match status" value="2"/>
</dbReference>
<evidence type="ECO:0000313" key="11">
    <source>
        <dbReference type="EMBL" id="GAA2130984.1"/>
    </source>
</evidence>
<feature type="region of interest" description="N-terminal hotdog fold" evidence="6">
    <location>
        <begin position="917"/>
        <end position="1042"/>
    </location>
</feature>
<evidence type="ECO:0000256" key="3">
    <source>
        <dbReference type="ARBA" id="ARBA00022679"/>
    </source>
</evidence>
<evidence type="ECO:0000256" key="6">
    <source>
        <dbReference type="PROSITE-ProRule" id="PRU01363"/>
    </source>
</evidence>
<dbReference type="PROSITE" id="PS00606">
    <property type="entry name" value="KS3_1"/>
    <property type="match status" value="2"/>
</dbReference>
<evidence type="ECO:0008006" key="13">
    <source>
        <dbReference type="Google" id="ProtNLM"/>
    </source>
</evidence>
<gene>
    <name evidence="11" type="ORF">GCM10009727_23200</name>
</gene>
<dbReference type="SUPFAM" id="SSF50129">
    <property type="entry name" value="GroES-like"/>
    <property type="match status" value="1"/>
</dbReference>
<keyword evidence="5" id="KW-0012">Acyltransferase</keyword>
<dbReference type="PROSITE" id="PS00012">
    <property type="entry name" value="PHOSPHOPANTETHEINE"/>
    <property type="match status" value="2"/>
</dbReference>
<dbReference type="Gene3D" id="1.10.1200.10">
    <property type="entry name" value="ACP-like"/>
    <property type="match status" value="2"/>
</dbReference>
<dbReference type="SMART" id="SM00825">
    <property type="entry name" value="PKS_KS"/>
    <property type="match status" value="2"/>
</dbReference>
<feature type="domain" description="PKS/mFAS DH" evidence="10">
    <location>
        <begin position="917"/>
        <end position="1196"/>
    </location>
</feature>
<dbReference type="Gene3D" id="3.30.70.3290">
    <property type="match status" value="2"/>
</dbReference>
<dbReference type="SMART" id="SM00823">
    <property type="entry name" value="PKS_PP"/>
    <property type="match status" value="2"/>
</dbReference>
<dbReference type="SMART" id="SM01294">
    <property type="entry name" value="PKS_PP_betabranch"/>
    <property type="match status" value="2"/>
</dbReference>
<dbReference type="SUPFAM" id="SSF53901">
    <property type="entry name" value="Thiolase-like"/>
    <property type="match status" value="2"/>
</dbReference>
<dbReference type="InterPro" id="IPR042104">
    <property type="entry name" value="PKS_dehydratase_sf"/>
</dbReference>
<dbReference type="InterPro" id="IPR014043">
    <property type="entry name" value="Acyl_transferase_dom"/>
</dbReference>
<accession>A0ABN2YT57</accession>
<proteinExistence type="predicted"/>
<comment type="caution">
    <text evidence="11">The sequence shown here is derived from an EMBL/GenBank/DDBJ whole genome shotgun (WGS) entry which is preliminary data.</text>
</comment>
<dbReference type="InterPro" id="IPR057326">
    <property type="entry name" value="KR_dom"/>
</dbReference>
<dbReference type="InterPro" id="IPR049900">
    <property type="entry name" value="PKS_mFAS_DH"/>
</dbReference>
<feature type="domain" description="Carrier" evidence="8">
    <location>
        <begin position="3797"/>
        <end position="3872"/>
    </location>
</feature>
<evidence type="ECO:0000256" key="1">
    <source>
        <dbReference type="ARBA" id="ARBA00022450"/>
    </source>
</evidence>
<dbReference type="Pfam" id="PF16197">
    <property type="entry name" value="KAsynt_C_assoc"/>
    <property type="match status" value="2"/>
</dbReference>
<dbReference type="InterPro" id="IPR050091">
    <property type="entry name" value="PKS_NRPS_Biosynth_Enz"/>
</dbReference>
<dbReference type="Gene3D" id="3.10.129.110">
    <property type="entry name" value="Polyketide synthase dehydratase"/>
    <property type="match status" value="2"/>
</dbReference>
<evidence type="ECO:0000256" key="7">
    <source>
        <dbReference type="SAM" id="MobiDB-lite"/>
    </source>
</evidence>
<keyword evidence="1" id="KW-0596">Phosphopantetheine</keyword>
<dbReference type="InterPro" id="IPR011032">
    <property type="entry name" value="GroES-like_sf"/>
</dbReference>
<dbReference type="Pfam" id="PF00698">
    <property type="entry name" value="Acyl_transf_1"/>
    <property type="match status" value="2"/>
</dbReference>
<dbReference type="SMART" id="SM00829">
    <property type="entry name" value="PKS_ER"/>
    <property type="match status" value="1"/>
</dbReference>
<dbReference type="InterPro" id="IPR006162">
    <property type="entry name" value="Ppantetheine_attach_site"/>
</dbReference>
<feature type="active site" description="Proton acceptor; for dehydratase activity" evidence="6">
    <location>
        <position position="948"/>
    </location>
</feature>
<feature type="active site" description="Proton donor; for dehydratase activity" evidence="6">
    <location>
        <position position="2901"/>
    </location>
</feature>
<dbReference type="InterPro" id="IPR016039">
    <property type="entry name" value="Thiolase-like"/>
</dbReference>
<dbReference type="InterPro" id="IPR009081">
    <property type="entry name" value="PP-bd_ACP"/>
</dbReference>
<sequence>MTEREREPVAIVGMACRFPGDAFSPEALWHLVDSGTDAVSGFPVNRGWDLEGLYDPDPEKTGKSYLRESGFLHDADLFDAGLFGISPREALAMDPQQRLMMEVAWEALERAGLDPKGLRGSRTGVFTGAGNLGYLVGMQQVRKEVEGFSLVGNAASVISGRIAYTFGLEGPAVTVDTACSSSLVAMHLAGQALRRGECEVALAGGVAVMPNPSEFVEFSRQRVLAPDGRCKAFSAAADGTAFGEGAGMLVLKRLSDAVRDGSRILAVVRGSATNQDGASNGLTAPNGPSQQRVIRAALADGRLTADQVDAVEAHGTGTTLGDPIEAQALLATYGRQRPDGRPLWLGSVKSNISHTQAAAGMASVIKMVMALRNELLPATLHVDAPTPEVDWSSGAVSLLTEPVSWPRHGGPRRAGVSSFGISGTNAHVILEEAPPDQHAGVTGDAGGRESVALVTAPPAPVVPWLLSGRGERALRSQAARLRSHLAVHPEPSMPDVGRSLAATRATLDHRAVVIAADRTEASAALEALSEGAENGALVEGMADINGKVVFVFPGQGSQWPRMAVELLAEAPVFAERMSECERALSSHVDWSLTAVLRAEPGAPSLDRIDVVQPALFAVMVSLAALWRSYGVEPSAVVGHSQGEVAAAHVAGALSLDDAVRVVVSRSRLFAEMLTGKGAVASVGAAEAHVLERLAGWNGRLAVGGVNGPASVIVTGELAALREFVAACTADGIRAKIVPATVASHSQQVDALRERLLELLAPVTPRTGEIAFYSTVTGGLLETGGLDAEYWYRNVRNQVDFTGAVRALLADGHRFFIEASPHPVLAAGLQETAEEAEADCAAIGTLSRDQGNLRRFLTSLAEVHVRGAGVDWSGAFAGAGAGWVELPTYPFQRRRYWADSVGTATADVTATGIGAAGHPLLGASLGLAQGGTILTGRLSLASHPWLADHMALGAALVPGAAFAELAIRAGDEVGCDRIEELTLRQPLVLPEKGAVVLQVVVAAADEDGRRTVSVYSRPDSAAAPDLPWTRHAEGVLTIAGAGQDRRAEGLRAWPPPGAQPVDLTGFYDDLAERGYQYGPAFQGLRAVWRRGDEIFGEVSLPERQAEDTGNFGVHPALLDAALHAALAVGGPAEDGRVRLPFEWSGVELHAIGATTARVRISPAGDAAISLTMADADGEPVGAVESLALRPVSTDQLEQTDGGHQDSALHQVEWTLLPHSDDPVAPGDWAVVGADALGLLPALEAGEARVRRYPDLTALAEAADSVPDAVLVSYGAEALDSVAIGVRAREAACGALKLVQDWLADERFEAATLLLVTRGAVAAGEHDGVADLVHAPVWGLLRSAQAENPGRFVIVDIDGSDDPARSLTTVLSSGVEQAAVRHGTVLAPHLTRITGAASDPRPGGEDGLWNPSGTALITGGTGTLGTLLARHLVTAHGVRHLVLASRSGPQAQGAAELQAELAARGAQVSLVACDAADRSALAEVLDGIPAEHPLTWVVHAAGALDDGVIGALTPERLDRVMRPKVDAAVNLHELTSGLDLSAFALFSSAAGVLGNPGQGNYAAANAFLDGLAAFRRVAGMPGLSLAWGLWDEAGGMTAEVDRDDRSRARRSGVVPLESSAGLELFDSACGMAESLVLPMRLDTAALHARAGAGVLPEMLRGLVRVPSRRTAIGERPGDGSALVRRLVGLPPADQGRELLSLVRGQVAAVLGHGDPEAVDADRAFRELGFDSLTAVELRNRLRAATGLRLPATLVYDHPAPSAVARLLRTELLGESTGTVGGGTGPAAAEEPIAIVGMGCRFPGGVGSPEGLWRLVADGTDVISGFPEDRGWDVERLYHPDPDHLGTSYAREGGFLYDAGEFDAGFFGISPREAATMDPQQRLLLEVAWEAIERAGIDPVSLRGSATGVFAGAIHQDYAADARPRDIEGYLLSGTTGSVMSGRVAYALGLEGPAVTIDTACSSSLVALHLAGHALRQGECSLALVGGATVMSTPDTFVEFSRQRGLSPDGRCKAFASAADGTGWSEGVGVLLVERLSDAVRNGRRVLAVVRGSAVNQDGASNGLTAPNGPSQQRVIRAALANARLSPAEVDAVEAHGTGTRLGDPIEAQALLAAYGEARPADRPLWLGSVKSNIGHTQAAAGMAGLIKMVEAMRHGILPRTLHVDEPTPHVDWSAGAVELLTEQVTWPDTGRPRRAGISSFGASGTNAHVIMEQPPAAVEPEAESAPSPHPSSTDLEVPARETSRPEVLPWLLSAKTEAGLAAQAQRLVEHLDTHPGLDTGEVAWALATTRSVLDHRAVIIGDETVLREGLRALAAGEPHPAVVTGRAQPGGHGRTVFVFPGQGSQWAGMGAELLATSPVFRDHILACDQALSQHVDWSLTDVLTGADGAASLDRVDVVQPALFAVMTGLAHLWKSLGVEPDAVIGHSQGEIAAAYTAGALTLNDAAQLVALRSRALTALAGTGTMAAIHTAPDQLTELLPDDIAIGAINGPATTIVAGPEDAITTLLDHCEQHQIKTRRIDVDYASHSPAIEAIADQITTAANGIQPQATIATIYSTVTGQPIEGTELDGRYWYDNIRNTVHFHPTITHLADHGHTTYIEVSPHPALTAPIQHTFDALDTPAIAVGTLHRDNGGWTQLLTNLAHLHTHGLATDWTRILNTLNNPRPTTPPALPTYAFQRRRYWLDGGGTARGDAEGLGLERTDHPFLGASLALADGEEMVLTGRLSLGSQPWLADHRAMDAPLVPAAAFAEMALRAGRELGCDRLAEITLREPLVLEEQAAVAVQVRVGAPGEEGARTVGVFARMLGGSSDVPWTRHAEGLLSPDAAADEPATRREWPPADANPVDLVGFYDGLAERGYGYGPTFQGVERAWRSGADLYAEVGLAEEQAEHSDAFEIHPALLDAALQVALLDSTNEGTDRLRLPFAWSGFRVFHRGARSLRVHVTRVGDDAISLTMTDIAGRLVASADSIVVRPIAARSLAGRMARRDDRLLRVGWLPLGVTGFRASGEWALVGDDPVGLSDAFQISEVRMRAHSDLAALARRSDAGIAPMVLACCPPPAGTVDDPAAEAHRAAVEALRLVQDWLAEPRFEDARLVVVTCGAVAAGADDDVAGVAHAPVWGLLRSAQSEHPGRFLLADVDGEADSLRALPAAIATAAGEGEEQIALRRGRTRIPRLVRGSTGQPGDGVLALPEGTDAWTLAPGDGGTLESMALAPAPEALRPLEAGEVRVSIRAAGLNFRDVLIALGAHEDGGVIGSEAAGVITEVGPGVRGLAAGDRVMGLFAGTFGPVAVADHRVVEPMPSGWSFEQAAAVPAVFLTAYYGLADIAGLESGQSVLVHAAAGGVGMAATQLARHWGARVYGTASPHKWDALRAAGIDGACIASSRDTAFEQRFMDETQGQGVDVVLNSLVHEFVDASLRLMPRGGRFIEMGKLDIRDAEEVATARPGVAYQAFSLANVPAARIGEMLAELRELFERGILSPLPVRAWDVRRAPEAFRFMSRARHVGKIVLTVPAPPDPDGTVLVTGGTGTLGALVARHLVAEHGVRHLLLTSRRGPGSPGATELRAELAAAGAEIEIAACDVADRERLTQVLAGIPEDHPLTAVVHTAGTVDDAVVGSLTPDRLEQVLRPKVDGVMNLHELTRDRDLSAFVLFSSSAGVLGAPGQANYAAANTFEDAFAAWRRARGLPATSVAWGLWEDTSELTQGLDRKDLSRLGRSGILPLPTREGLALFDAALDAGEALLVAVRPAMRTLREQPRATLPRLLHALVRPTGDTPRRPGAVSPARRLARLTTEDRFDLLLQTVRDHAATVLGHATPESIDAERGFMDLGFDSLTAVELRNRLSTATETRLPSTVVFDHPNATALARYLATRLSPEEAEHGATVLGTLARLEADLALPGMDDETRNTVTGRLQEALAALTGRDGVENGRARIESATDEEMFSMIDKELGIS</sequence>
<dbReference type="PROSITE" id="PS01162">
    <property type="entry name" value="QOR_ZETA_CRYSTAL"/>
    <property type="match status" value="1"/>
</dbReference>
<dbReference type="InterPro" id="IPR013968">
    <property type="entry name" value="PKS_KR"/>
</dbReference>
<dbReference type="InterPro" id="IPR014031">
    <property type="entry name" value="Ketoacyl_synth_C"/>
</dbReference>
<feature type="active site" description="Proton acceptor; for dehydratase activity" evidence="6">
    <location>
        <position position="2734"/>
    </location>
</feature>
<dbReference type="SMART" id="SM00822">
    <property type="entry name" value="PKS_KR"/>
    <property type="match status" value="2"/>
</dbReference>
<name>A0ABN2YT57_9ACTN</name>
<dbReference type="InterPro" id="IPR001227">
    <property type="entry name" value="Ac_transferase_dom_sf"/>
</dbReference>
<dbReference type="PANTHER" id="PTHR43775">
    <property type="entry name" value="FATTY ACID SYNTHASE"/>
    <property type="match status" value="1"/>
</dbReference>
<dbReference type="InterPro" id="IPR036736">
    <property type="entry name" value="ACP-like_sf"/>
</dbReference>
<feature type="region of interest" description="C-terminal hotdog fold" evidence="6">
    <location>
        <begin position="2840"/>
        <end position="2979"/>
    </location>
</feature>
<dbReference type="Pfam" id="PF13602">
    <property type="entry name" value="ADH_zinc_N_2"/>
    <property type="match status" value="1"/>
</dbReference>
<dbReference type="InterPro" id="IPR036291">
    <property type="entry name" value="NAD(P)-bd_dom_sf"/>
</dbReference>
<feature type="domain" description="PKS/mFAS DH" evidence="10">
    <location>
        <begin position="2702"/>
        <end position="2979"/>
    </location>
</feature>
<evidence type="ECO:0000256" key="4">
    <source>
        <dbReference type="ARBA" id="ARBA00023268"/>
    </source>
</evidence>
<dbReference type="Proteomes" id="UP001501020">
    <property type="component" value="Unassembled WGS sequence"/>
</dbReference>
<dbReference type="SUPFAM" id="SSF55048">
    <property type="entry name" value="Probable ACP-binding domain of malonyl-CoA ACP transacylase"/>
    <property type="match status" value="2"/>
</dbReference>
<feature type="domain" description="Carrier" evidence="8">
    <location>
        <begin position="1694"/>
        <end position="1769"/>
    </location>
</feature>
<dbReference type="Gene3D" id="3.40.50.11460">
    <property type="match status" value="1"/>
</dbReference>
<dbReference type="Pfam" id="PF14765">
    <property type="entry name" value="PS-DH"/>
    <property type="match status" value="2"/>
</dbReference>
<dbReference type="CDD" id="cd05195">
    <property type="entry name" value="enoyl_red"/>
    <property type="match status" value="1"/>
</dbReference>
<feature type="active site" description="Proton donor; for dehydratase activity" evidence="6">
    <location>
        <position position="1118"/>
    </location>
</feature>
<dbReference type="SUPFAM" id="SSF52151">
    <property type="entry name" value="FabD/lysophospholipase-like"/>
    <property type="match status" value="2"/>
</dbReference>
<feature type="domain" description="Ketosynthase family 3 (KS3)" evidence="9">
    <location>
        <begin position="1787"/>
        <end position="2211"/>
    </location>
</feature>
<evidence type="ECO:0000256" key="2">
    <source>
        <dbReference type="ARBA" id="ARBA00022553"/>
    </source>
</evidence>
<dbReference type="InterPro" id="IPR032821">
    <property type="entry name" value="PKS_assoc"/>
</dbReference>
<feature type="region of interest" description="C-terminal hotdog fold" evidence="6">
    <location>
        <begin position="1057"/>
        <end position="1196"/>
    </location>
</feature>
<dbReference type="SMART" id="SM00826">
    <property type="entry name" value="PKS_DH"/>
    <property type="match status" value="2"/>
</dbReference>
<dbReference type="InterPro" id="IPR020843">
    <property type="entry name" value="ER"/>
</dbReference>
<feature type="compositionally biased region" description="Low complexity" evidence="7">
    <location>
        <begin position="2214"/>
        <end position="2230"/>
    </location>
</feature>
<keyword evidence="3" id="KW-0808">Transferase</keyword>
<evidence type="ECO:0000259" key="8">
    <source>
        <dbReference type="PROSITE" id="PS50075"/>
    </source>
</evidence>
<dbReference type="InterPro" id="IPR020806">
    <property type="entry name" value="PKS_PP-bd"/>
</dbReference>
<dbReference type="Pfam" id="PF08240">
    <property type="entry name" value="ADH_N"/>
    <property type="match status" value="1"/>
</dbReference>
<dbReference type="PROSITE" id="PS52019">
    <property type="entry name" value="PKS_MFAS_DH"/>
    <property type="match status" value="2"/>
</dbReference>
<dbReference type="CDD" id="cd08956">
    <property type="entry name" value="KR_3_FAS_SDR_x"/>
    <property type="match status" value="2"/>
</dbReference>
<dbReference type="InterPro" id="IPR049551">
    <property type="entry name" value="PKS_DH_C"/>
</dbReference>
<dbReference type="Pfam" id="PF00550">
    <property type="entry name" value="PP-binding"/>
    <property type="match status" value="2"/>
</dbReference>
<dbReference type="PROSITE" id="PS50075">
    <property type="entry name" value="CARRIER"/>
    <property type="match status" value="2"/>
</dbReference>
<dbReference type="InterPro" id="IPR016035">
    <property type="entry name" value="Acyl_Trfase/lysoPLipase"/>
</dbReference>
<protein>
    <recommendedName>
        <fullName evidence="13">SDR family NAD(P)-dependent oxidoreductase</fullName>
    </recommendedName>
</protein>
<dbReference type="InterPro" id="IPR049552">
    <property type="entry name" value="PKS_DH_N"/>
</dbReference>
<dbReference type="PROSITE" id="PS52004">
    <property type="entry name" value="KS3_2"/>
    <property type="match status" value="2"/>
</dbReference>
<feature type="domain" description="Ketosynthase family 3 (KS3)" evidence="9">
    <location>
        <begin position="6"/>
        <end position="432"/>
    </location>
</feature>
<dbReference type="InterPro" id="IPR013154">
    <property type="entry name" value="ADH-like_N"/>
</dbReference>
<dbReference type="Pfam" id="PF02801">
    <property type="entry name" value="Ketoacyl-synt_C"/>
    <property type="match status" value="2"/>
</dbReference>
<keyword evidence="2" id="KW-0597">Phosphoprotein</keyword>
<dbReference type="InterPro" id="IPR016036">
    <property type="entry name" value="Malonyl_transacylase_ACP-bd"/>
</dbReference>
<dbReference type="Gene3D" id="3.40.47.10">
    <property type="match status" value="2"/>
</dbReference>
<dbReference type="Pfam" id="PF21089">
    <property type="entry name" value="PKS_DH_N"/>
    <property type="match status" value="2"/>
</dbReference>
<organism evidence="11 12">
    <name type="scientific">Actinomadura napierensis</name>
    <dbReference type="NCBI Taxonomy" id="267854"/>
    <lineage>
        <taxon>Bacteria</taxon>
        <taxon>Bacillati</taxon>
        <taxon>Actinomycetota</taxon>
        <taxon>Actinomycetes</taxon>
        <taxon>Streptosporangiales</taxon>
        <taxon>Thermomonosporaceae</taxon>
        <taxon>Actinomadura</taxon>
    </lineage>
</organism>
<dbReference type="InterPro" id="IPR055123">
    <property type="entry name" value="SpnB-like_Rossmann"/>
</dbReference>
<dbReference type="InterPro" id="IPR020807">
    <property type="entry name" value="PKS_DH"/>
</dbReference>
<evidence type="ECO:0000313" key="12">
    <source>
        <dbReference type="Proteomes" id="UP001501020"/>
    </source>
</evidence>
<dbReference type="SUPFAM" id="SSF51735">
    <property type="entry name" value="NAD(P)-binding Rossmann-fold domains"/>
    <property type="match status" value="5"/>
</dbReference>
<keyword evidence="4" id="KW-0511">Multifunctional enzyme</keyword>
<dbReference type="CDD" id="cd00833">
    <property type="entry name" value="PKS"/>
    <property type="match status" value="2"/>
</dbReference>
<dbReference type="Pfam" id="PF22953">
    <property type="entry name" value="SpnB_Rossmann"/>
    <property type="match status" value="2"/>
</dbReference>
<dbReference type="PANTHER" id="PTHR43775:SF51">
    <property type="entry name" value="INACTIVE PHENOLPHTHIOCEROL SYNTHESIS POLYKETIDE SYNTHASE TYPE I PKS1-RELATED"/>
    <property type="match status" value="1"/>
</dbReference>
<dbReference type="Gene3D" id="3.90.180.10">
    <property type="entry name" value="Medium-chain alcohol dehydrogenases, catalytic domain"/>
    <property type="match status" value="1"/>
</dbReference>
<dbReference type="Gene3D" id="3.40.366.10">
    <property type="entry name" value="Malonyl-Coenzyme A Acyl Carrier Protein, domain 2"/>
    <property type="match status" value="2"/>
</dbReference>
<dbReference type="InterPro" id="IPR020841">
    <property type="entry name" value="PKS_Beta-ketoAc_synthase_dom"/>
</dbReference>
<dbReference type="InterPro" id="IPR014030">
    <property type="entry name" value="Ketoacyl_synth_N"/>
</dbReference>
<evidence type="ECO:0000259" key="9">
    <source>
        <dbReference type="PROSITE" id="PS52004"/>
    </source>
</evidence>
<evidence type="ECO:0000256" key="5">
    <source>
        <dbReference type="ARBA" id="ARBA00023315"/>
    </source>
</evidence>
<dbReference type="InterPro" id="IPR002364">
    <property type="entry name" value="Quin_OxRdtase/zeta-crystal_CS"/>
</dbReference>
<feature type="region of interest" description="N-terminal hotdog fold" evidence="6">
    <location>
        <begin position="2702"/>
        <end position="2827"/>
    </location>
</feature>